<evidence type="ECO:0000313" key="1">
    <source>
        <dbReference type="EMBL" id="VDI10033.1"/>
    </source>
</evidence>
<dbReference type="EMBL" id="UYJE01002361">
    <property type="protein sequence ID" value="VDI10033.1"/>
    <property type="molecule type" value="Genomic_DNA"/>
</dbReference>
<dbReference type="Proteomes" id="UP000596742">
    <property type="component" value="Unassembled WGS sequence"/>
</dbReference>
<organism evidence="1 2">
    <name type="scientific">Mytilus galloprovincialis</name>
    <name type="common">Mediterranean mussel</name>
    <dbReference type="NCBI Taxonomy" id="29158"/>
    <lineage>
        <taxon>Eukaryota</taxon>
        <taxon>Metazoa</taxon>
        <taxon>Spiralia</taxon>
        <taxon>Lophotrochozoa</taxon>
        <taxon>Mollusca</taxon>
        <taxon>Bivalvia</taxon>
        <taxon>Autobranchia</taxon>
        <taxon>Pteriomorphia</taxon>
        <taxon>Mytilida</taxon>
        <taxon>Mytiloidea</taxon>
        <taxon>Mytilidae</taxon>
        <taxon>Mytilinae</taxon>
        <taxon>Mytilus</taxon>
    </lineage>
</organism>
<name>A0A8B6CV06_MYTGA</name>
<accession>A0A8B6CV06</accession>
<keyword evidence="2" id="KW-1185">Reference proteome</keyword>
<sequence>MEKIDNIEIEIIEDELNTKEEKEKVVFPDGTVYSLTASWVSDPTLAMLQEAGLQTSTEKVGVSDKEVNTPQFYNAWSIGEKCVDTSDLFLSVSN</sequence>
<dbReference type="OrthoDB" id="6199202at2759"/>
<protein>
    <submittedName>
        <fullName evidence="1">Uncharacterized protein</fullName>
    </submittedName>
</protein>
<evidence type="ECO:0000313" key="2">
    <source>
        <dbReference type="Proteomes" id="UP000596742"/>
    </source>
</evidence>
<dbReference type="AlphaFoldDB" id="A0A8B6CV06"/>
<comment type="caution">
    <text evidence="1">The sequence shown here is derived from an EMBL/GenBank/DDBJ whole genome shotgun (WGS) entry which is preliminary data.</text>
</comment>
<proteinExistence type="predicted"/>
<gene>
    <name evidence="1" type="ORF">MGAL_10B068991</name>
</gene>
<reference evidence="1" key="1">
    <citation type="submission" date="2018-11" db="EMBL/GenBank/DDBJ databases">
        <authorList>
            <person name="Alioto T."/>
            <person name="Alioto T."/>
        </authorList>
    </citation>
    <scope>NUCLEOTIDE SEQUENCE</scope>
</reference>